<evidence type="ECO:0000256" key="10">
    <source>
        <dbReference type="SAM" id="Phobius"/>
    </source>
</evidence>
<accession>A4S9C4</accession>
<feature type="transmembrane region" description="Helical" evidence="10">
    <location>
        <begin position="594"/>
        <end position="614"/>
    </location>
</feature>
<evidence type="ECO:0000256" key="2">
    <source>
        <dbReference type="ARBA" id="ARBA00003273"/>
    </source>
</evidence>
<protein>
    <recommendedName>
        <fullName evidence="5">Vacuolar membrane protease</fullName>
    </recommendedName>
    <alternativeName>
        <fullName evidence="9">FXNA-related family protease 1</fullName>
    </alternativeName>
</protein>
<gene>
    <name evidence="12" type="ORF">OSTLU_18580</name>
</gene>
<dbReference type="RefSeq" id="XP_001421910.1">
    <property type="nucleotide sequence ID" value="XM_001421873.1"/>
</dbReference>
<dbReference type="InterPro" id="IPR007484">
    <property type="entry name" value="Peptidase_M28"/>
</dbReference>
<keyword evidence="10" id="KW-0472">Membrane</keyword>
<evidence type="ECO:0000256" key="3">
    <source>
        <dbReference type="ARBA" id="ARBA00004128"/>
    </source>
</evidence>
<keyword evidence="7 10" id="KW-1133">Transmembrane helix</keyword>
<comment type="subcellular location">
    <subcellularLocation>
        <location evidence="3">Vacuole membrane</location>
        <topology evidence="3">Multi-pass membrane protein</topology>
    </subcellularLocation>
</comment>
<sequence length="877" mass="93767">MAEALARDAGAHGVASWTTAETRATSTWTSEAYETTYANATATTTKAMNRDAIERLGYDERVVVVSAHVDTAHASAGGSDAGACAAIALETMRALSARIAAAANEKAKSGGTASPVMCDAKARRCASVVLTFSTAEEDGLAGARGLTASREWARRAPQAILNLESMGAGGPHRMFQARADTAVGRQALRAWARVAPLASGGVFGDDVFKSGLINSGTDYSVFRKFSDAEALFDFAFVERTMVYHTPRDRVKYIRPGSFKHSGENLLEFLSDYVTRGGFESEGDDARATKSSPPVSWYTIPGYGMVVHDAPRRETHAVFFAAPLVLFAAFLHKAYVGEIFASSSACSEAARVRMENTFRLMVSVPFVIAGCAASWMGAIASAALAPATVAFAFGEPSLYVARPLALGALAGSAACLAFICVQRFTRMLAFAMMPLPVKMKSNADDERVVEWSLLLGNVAIWGAAASRATRAEIGSSYIPLLWLILPSSIIIAPVLVPWILAHGRSSETEAAPPPPTPMNVAFAIAAPVWITFPNAALVLRVLQGIGARSPLSDDIVYLYDAIGGAVVGIFVAMTCSFLVPGAVAKEDSASWRRGARISIITLASACAYTVVFMRANAGVHWTALSPQPLVLTHISDASFSRSRVVLARAGASRTRRVVEHLESNPAIARAFTFDCTANATYDFVNTVVRGACVIDAKQKTPGVDALAMEARATGASPPKFTTPRQRHAPNVRSVTMDVGESTRWVLAVDTRCVARVAIKALYDENDDESPEQWVRVEPYAPGGKKRHVLNGVGGLSAPSTYAIWYETRDAETRARYFSSDDEAQARACAKGLRARTDYVARTPSVVAVDAALPTWAVPFGKHRSPQWLGFVETHDVLN</sequence>
<dbReference type="PANTHER" id="PTHR12147:SF58">
    <property type="entry name" value="VACUOLAR MEMBRANE PROTEASE"/>
    <property type="match status" value="1"/>
</dbReference>
<dbReference type="Proteomes" id="UP000001568">
    <property type="component" value="Chromosome 16"/>
</dbReference>
<evidence type="ECO:0000256" key="9">
    <source>
        <dbReference type="ARBA" id="ARBA00031512"/>
    </source>
</evidence>
<organism evidence="12 13">
    <name type="scientific">Ostreococcus lucimarinus (strain CCE9901)</name>
    <dbReference type="NCBI Taxonomy" id="436017"/>
    <lineage>
        <taxon>Eukaryota</taxon>
        <taxon>Viridiplantae</taxon>
        <taxon>Chlorophyta</taxon>
        <taxon>Mamiellophyceae</taxon>
        <taxon>Mamiellales</taxon>
        <taxon>Bathycoccaceae</taxon>
        <taxon>Ostreococcus</taxon>
    </lineage>
</organism>
<dbReference type="KEGG" id="olu:OSTLU_18580"/>
<comment type="similarity">
    <text evidence="4">Belongs to the peptidase M28 family.</text>
</comment>
<dbReference type="InterPro" id="IPR045175">
    <property type="entry name" value="M28_fam"/>
</dbReference>
<dbReference type="Pfam" id="PF04389">
    <property type="entry name" value="Peptidase_M28"/>
    <property type="match status" value="1"/>
</dbReference>
<keyword evidence="13" id="KW-1185">Reference proteome</keyword>
<keyword evidence="6" id="KW-0926">Vacuole</keyword>
<dbReference type="STRING" id="436017.A4S9C4"/>
<evidence type="ECO:0000256" key="5">
    <source>
        <dbReference type="ARBA" id="ARBA00017435"/>
    </source>
</evidence>
<feature type="transmembrane region" description="Helical" evidence="10">
    <location>
        <begin position="479"/>
        <end position="499"/>
    </location>
</feature>
<dbReference type="eggNOG" id="KOG2194">
    <property type="taxonomic scope" value="Eukaryota"/>
</dbReference>
<dbReference type="GO" id="GO:0008235">
    <property type="term" value="F:metalloexopeptidase activity"/>
    <property type="evidence" value="ECO:0007669"/>
    <property type="project" value="InterPro"/>
</dbReference>
<evidence type="ECO:0000256" key="6">
    <source>
        <dbReference type="ARBA" id="ARBA00022554"/>
    </source>
</evidence>
<dbReference type="GeneID" id="5006080"/>
<feature type="transmembrane region" description="Helical" evidence="10">
    <location>
        <begin position="403"/>
        <end position="423"/>
    </location>
</feature>
<evidence type="ECO:0000313" key="13">
    <source>
        <dbReference type="Proteomes" id="UP000001568"/>
    </source>
</evidence>
<feature type="transmembrane region" description="Helical" evidence="10">
    <location>
        <begin position="519"/>
        <end position="541"/>
    </location>
</feature>
<dbReference type="GO" id="GO:0005774">
    <property type="term" value="C:vacuolar membrane"/>
    <property type="evidence" value="ECO:0007669"/>
    <property type="project" value="UniProtKB-SubCell"/>
</dbReference>
<keyword evidence="8" id="KW-0325">Glycoprotein</keyword>
<evidence type="ECO:0000256" key="4">
    <source>
        <dbReference type="ARBA" id="ARBA00010918"/>
    </source>
</evidence>
<feature type="transmembrane region" description="Helical" evidence="10">
    <location>
        <begin position="356"/>
        <end position="383"/>
    </location>
</feature>
<evidence type="ECO:0000313" key="12">
    <source>
        <dbReference type="EMBL" id="ABP00204.1"/>
    </source>
</evidence>
<evidence type="ECO:0000256" key="1">
    <source>
        <dbReference type="ARBA" id="ARBA00001947"/>
    </source>
</evidence>
<dbReference type="AlphaFoldDB" id="A4S9C4"/>
<dbReference type="PANTHER" id="PTHR12147">
    <property type="entry name" value="METALLOPEPTIDASE M28 FAMILY MEMBER"/>
    <property type="match status" value="1"/>
</dbReference>
<feature type="transmembrane region" description="Helical" evidence="10">
    <location>
        <begin position="561"/>
        <end position="582"/>
    </location>
</feature>
<comment type="function">
    <text evidence="2">May be involved in vacuolar sorting and osmoregulation.</text>
</comment>
<keyword evidence="10" id="KW-0812">Transmembrane</keyword>
<dbReference type="OMA" id="HCYNEYL"/>
<dbReference type="HOGENOM" id="CLU_007385_0_0_1"/>
<dbReference type="OrthoDB" id="568480at2759"/>
<dbReference type="SUPFAM" id="SSF53187">
    <property type="entry name" value="Zn-dependent exopeptidases"/>
    <property type="match status" value="1"/>
</dbReference>
<name>A4S9C4_OSTLU</name>
<dbReference type="GO" id="GO:0006508">
    <property type="term" value="P:proteolysis"/>
    <property type="evidence" value="ECO:0007669"/>
    <property type="project" value="InterPro"/>
</dbReference>
<evidence type="ECO:0000256" key="8">
    <source>
        <dbReference type="ARBA" id="ARBA00023180"/>
    </source>
</evidence>
<dbReference type="Gramene" id="ABP00204">
    <property type="protein sequence ID" value="ABP00204"/>
    <property type="gene ID" value="OSTLU_18580"/>
</dbReference>
<dbReference type="Gene3D" id="3.40.630.10">
    <property type="entry name" value="Zn peptidases"/>
    <property type="match status" value="1"/>
</dbReference>
<dbReference type="EMBL" id="CP000596">
    <property type="protein sequence ID" value="ABP00204.1"/>
    <property type="molecule type" value="Genomic_DNA"/>
</dbReference>
<comment type="cofactor">
    <cofactor evidence="1">
        <name>Zn(2+)</name>
        <dbReference type="ChEBI" id="CHEBI:29105"/>
    </cofactor>
</comment>
<proteinExistence type="inferred from homology"/>
<reference evidence="12 13" key="1">
    <citation type="journal article" date="2007" name="Proc. Natl. Acad. Sci. U.S.A.">
        <title>The tiny eukaryote Ostreococcus provides genomic insights into the paradox of plankton speciation.</title>
        <authorList>
            <person name="Palenik B."/>
            <person name="Grimwood J."/>
            <person name="Aerts A."/>
            <person name="Rouze P."/>
            <person name="Salamov A."/>
            <person name="Putnam N."/>
            <person name="Dupont C."/>
            <person name="Jorgensen R."/>
            <person name="Derelle E."/>
            <person name="Rombauts S."/>
            <person name="Zhou K."/>
            <person name="Otillar R."/>
            <person name="Merchant S.S."/>
            <person name="Podell S."/>
            <person name="Gaasterland T."/>
            <person name="Napoli C."/>
            <person name="Gendler K."/>
            <person name="Manuell A."/>
            <person name="Tai V."/>
            <person name="Vallon O."/>
            <person name="Piganeau G."/>
            <person name="Jancek S."/>
            <person name="Heijde M."/>
            <person name="Jabbari K."/>
            <person name="Bowler C."/>
            <person name="Lohr M."/>
            <person name="Robbens S."/>
            <person name="Werner G."/>
            <person name="Dubchak I."/>
            <person name="Pazour G.J."/>
            <person name="Ren Q."/>
            <person name="Paulsen I."/>
            <person name="Delwiche C."/>
            <person name="Schmutz J."/>
            <person name="Rokhsar D."/>
            <person name="Van de Peer Y."/>
            <person name="Moreau H."/>
            <person name="Grigoriev I.V."/>
        </authorList>
    </citation>
    <scope>NUCLEOTIDE SEQUENCE [LARGE SCALE GENOMIC DNA]</scope>
    <source>
        <strain evidence="12 13">CCE9901</strain>
    </source>
</reference>
<evidence type="ECO:0000256" key="7">
    <source>
        <dbReference type="ARBA" id="ARBA00022989"/>
    </source>
</evidence>
<feature type="domain" description="Peptidase M28" evidence="11">
    <location>
        <begin position="60"/>
        <end position="268"/>
    </location>
</feature>
<evidence type="ECO:0000259" key="11">
    <source>
        <dbReference type="Pfam" id="PF04389"/>
    </source>
</evidence>
<feature type="transmembrane region" description="Helical" evidence="10">
    <location>
        <begin position="316"/>
        <end position="335"/>
    </location>
</feature>